<dbReference type="SMART" id="SM00468">
    <property type="entry name" value="PreSET"/>
    <property type="match status" value="1"/>
</dbReference>
<feature type="region of interest" description="Disordered" evidence="21">
    <location>
        <begin position="3059"/>
        <end position="3083"/>
    </location>
</feature>
<feature type="region of interest" description="Disordered" evidence="21">
    <location>
        <begin position="1178"/>
        <end position="1269"/>
    </location>
</feature>
<dbReference type="FunFam" id="3.40.50.670:FF:000001">
    <property type="entry name" value="DNA topoisomerase 2"/>
    <property type="match status" value="1"/>
</dbReference>
<comment type="similarity">
    <text evidence="5">Belongs to the type II topoisomerase family.</text>
</comment>
<dbReference type="InterPro" id="IPR003594">
    <property type="entry name" value="HATPase_dom"/>
</dbReference>
<dbReference type="InterPro" id="IPR001214">
    <property type="entry name" value="SET_dom"/>
</dbReference>
<protein>
    <recommendedName>
        <fullName evidence="7">DNA topoisomerase 2</fullName>
        <ecNumber evidence="6">5.6.2.2</ecNumber>
    </recommendedName>
    <alternativeName>
        <fullName evidence="19">DNA topoisomerase II</fullName>
    </alternativeName>
</protein>
<evidence type="ECO:0000256" key="14">
    <source>
        <dbReference type="ARBA" id="ARBA00022840"/>
    </source>
</evidence>
<dbReference type="SUPFAM" id="SSF56719">
    <property type="entry name" value="Type II DNA topoisomerase"/>
    <property type="match status" value="1"/>
</dbReference>
<dbReference type="PRINTS" id="PR01158">
    <property type="entry name" value="TOPISMRASEII"/>
</dbReference>
<dbReference type="GO" id="GO:0008270">
    <property type="term" value="F:zinc ion binding"/>
    <property type="evidence" value="ECO:0007669"/>
    <property type="project" value="InterPro"/>
</dbReference>
<dbReference type="InterPro" id="IPR013758">
    <property type="entry name" value="Topo_IIA_A/C_ab"/>
</dbReference>
<feature type="region of interest" description="Disordered" evidence="21">
    <location>
        <begin position="1"/>
        <end position="25"/>
    </location>
</feature>
<dbReference type="Gene3D" id="3.40.50.670">
    <property type="match status" value="1"/>
</dbReference>
<feature type="domain" description="Topo IIA-type catalytic" evidence="27">
    <location>
        <begin position="2063"/>
        <end position="2497"/>
    </location>
</feature>
<dbReference type="GO" id="GO:0046974">
    <property type="term" value="F:histone H3K9 methyltransferase activity"/>
    <property type="evidence" value="ECO:0007669"/>
    <property type="project" value="UniProtKB-ARBA"/>
</dbReference>
<feature type="region of interest" description="Disordered" evidence="21">
    <location>
        <begin position="38"/>
        <end position="73"/>
    </location>
</feature>
<evidence type="ECO:0000256" key="20">
    <source>
        <dbReference type="PROSITE-ProRule" id="PRU01384"/>
    </source>
</evidence>
<dbReference type="GO" id="GO:0005524">
    <property type="term" value="F:ATP binding"/>
    <property type="evidence" value="ECO:0007669"/>
    <property type="project" value="UniProtKB-KW"/>
</dbReference>
<dbReference type="EnsemblMetazoa" id="PPA14434.1">
    <property type="protein sequence ID" value="PPA14434.1"/>
    <property type="gene ID" value="WBGene00103988"/>
</dbReference>
<feature type="domain" description="Post-SET" evidence="24">
    <location>
        <begin position="1377"/>
        <end position="1393"/>
    </location>
</feature>
<keyword evidence="8" id="KW-0158">Chromosome</keyword>
<dbReference type="InterPro" id="IPR007728">
    <property type="entry name" value="Pre-SET_dom"/>
</dbReference>
<dbReference type="GO" id="GO:0032259">
    <property type="term" value="P:methylation"/>
    <property type="evidence" value="ECO:0007669"/>
    <property type="project" value="UniProtKB-KW"/>
</dbReference>
<dbReference type="PROSITE" id="PS50280">
    <property type="entry name" value="SET"/>
    <property type="match status" value="1"/>
</dbReference>
<evidence type="ECO:0000256" key="13">
    <source>
        <dbReference type="ARBA" id="ARBA00022741"/>
    </source>
</evidence>
<evidence type="ECO:0000256" key="8">
    <source>
        <dbReference type="ARBA" id="ARBA00022454"/>
    </source>
</evidence>
<dbReference type="SMART" id="SM00434">
    <property type="entry name" value="TOP4c"/>
    <property type="match status" value="1"/>
</dbReference>
<dbReference type="GO" id="GO:0006265">
    <property type="term" value="P:DNA topological change"/>
    <property type="evidence" value="ECO:0007669"/>
    <property type="project" value="UniProtKB-UniRule"/>
</dbReference>
<evidence type="ECO:0000256" key="7">
    <source>
        <dbReference type="ARBA" id="ARBA00019635"/>
    </source>
</evidence>
<comment type="subcellular location">
    <subcellularLocation>
        <location evidence="4">Chromosome</location>
    </subcellularLocation>
</comment>
<evidence type="ECO:0000256" key="12">
    <source>
        <dbReference type="ARBA" id="ARBA00022723"/>
    </source>
</evidence>
<keyword evidence="12" id="KW-0479">Metal-binding</keyword>
<dbReference type="InterPro" id="IPR046341">
    <property type="entry name" value="SET_dom_sf"/>
</dbReference>
<dbReference type="InterPro" id="IPR002205">
    <property type="entry name" value="Topo_IIA_dom_A"/>
</dbReference>
<dbReference type="Pfam" id="PF02518">
    <property type="entry name" value="HATPase_c"/>
    <property type="match status" value="1"/>
</dbReference>
<dbReference type="Pfam" id="PF00204">
    <property type="entry name" value="DNA_gyraseB"/>
    <property type="match status" value="1"/>
</dbReference>
<dbReference type="PANTHER" id="PTHR10169:SF38">
    <property type="entry name" value="DNA TOPOISOMERASE 2"/>
    <property type="match status" value="1"/>
</dbReference>
<dbReference type="EC" id="5.6.2.2" evidence="6"/>
<organism evidence="28 29">
    <name type="scientific">Pristionchus pacificus</name>
    <name type="common">Parasitic nematode worm</name>
    <dbReference type="NCBI Taxonomy" id="54126"/>
    <lineage>
        <taxon>Eukaryota</taxon>
        <taxon>Metazoa</taxon>
        <taxon>Ecdysozoa</taxon>
        <taxon>Nematoda</taxon>
        <taxon>Chromadorea</taxon>
        <taxon>Rhabditida</taxon>
        <taxon>Rhabditina</taxon>
        <taxon>Diplogasteromorpha</taxon>
        <taxon>Diplogasteroidea</taxon>
        <taxon>Neodiplogasteridae</taxon>
        <taxon>Pristionchus</taxon>
    </lineage>
</organism>
<dbReference type="PRINTS" id="PR00418">
    <property type="entry name" value="TPI2FAMILY"/>
</dbReference>
<dbReference type="InterPro" id="IPR018522">
    <property type="entry name" value="TopoIIA_CS"/>
</dbReference>
<feature type="compositionally biased region" description="Basic and acidic residues" evidence="21">
    <location>
        <begin position="1246"/>
        <end position="1269"/>
    </location>
</feature>
<dbReference type="InterPro" id="IPR006171">
    <property type="entry name" value="TOPRIM_dom"/>
</dbReference>
<keyword evidence="15" id="KW-0460">Magnesium</keyword>
<dbReference type="InterPro" id="IPR001739">
    <property type="entry name" value="Methyl_CpG_DNA-bd"/>
</dbReference>
<evidence type="ECO:0000313" key="29">
    <source>
        <dbReference type="Proteomes" id="UP000005239"/>
    </source>
</evidence>
<evidence type="ECO:0000256" key="17">
    <source>
        <dbReference type="ARBA" id="ARBA00023125"/>
    </source>
</evidence>
<reference evidence="29" key="1">
    <citation type="journal article" date="2008" name="Nat. Genet.">
        <title>The Pristionchus pacificus genome provides a unique perspective on nematode lifestyle and parasitism.</title>
        <authorList>
            <person name="Dieterich C."/>
            <person name="Clifton S.W."/>
            <person name="Schuster L.N."/>
            <person name="Chinwalla A."/>
            <person name="Delehaunty K."/>
            <person name="Dinkelacker I."/>
            <person name="Fulton L."/>
            <person name="Fulton R."/>
            <person name="Godfrey J."/>
            <person name="Minx P."/>
            <person name="Mitreva M."/>
            <person name="Roeseler W."/>
            <person name="Tian H."/>
            <person name="Witte H."/>
            <person name="Yang S.P."/>
            <person name="Wilson R.K."/>
            <person name="Sommer R.J."/>
        </authorList>
    </citation>
    <scope>NUCLEOTIDE SEQUENCE [LARGE SCALE GENOMIC DNA]</scope>
    <source>
        <strain evidence="29">PS312</strain>
    </source>
</reference>
<dbReference type="SUPFAM" id="SSF54171">
    <property type="entry name" value="DNA-binding domain"/>
    <property type="match status" value="1"/>
</dbReference>
<accession>A0A2A6CIK8</accession>
<evidence type="ECO:0000313" key="28">
    <source>
        <dbReference type="EnsemblMetazoa" id="PPA14434.1"/>
    </source>
</evidence>
<feature type="compositionally biased region" description="Low complexity" evidence="21">
    <location>
        <begin position="1183"/>
        <end position="1192"/>
    </location>
</feature>
<keyword evidence="14" id="KW-0067">ATP-binding</keyword>
<evidence type="ECO:0000259" key="26">
    <source>
        <dbReference type="PROSITE" id="PS50982"/>
    </source>
</evidence>
<feature type="domain" description="Pre-SET" evidence="23">
    <location>
        <begin position="981"/>
        <end position="1041"/>
    </location>
</feature>
<evidence type="ECO:0000259" key="25">
    <source>
        <dbReference type="PROSITE" id="PS50880"/>
    </source>
</evidence>
<keyword evidence="11" id="KW-0949">S-adenosyl-L-methionine</keyword>
<dbReference type="GO" id="GO:0003918">
    <property type="term" value="F:DNA topoisomerase type II (double strand cut, ATP-hydrolyzing) activity"/>
    <property type="evidence" value="ECO:0000318"/>
    <property type="project" value="GO_Central"/>
</dbReference>
<keyword evidence="16 20" id="KW-0799">Topoisomerase</keyword>
<feature type="active site" description="O-(5'-phospho-DNA)-tyrosine intermediate" evidence="20">
    <location>
        <position position="2158"/>
    </location>
</feature>
<dbReference type="InterPro" id="IPR050634">
    <property type="entry name" value="DNA_Topoisomerase_II"/>
</dbReference>
<evidence type="ECO:0000259" key="24">
    <source>
        <dbReference type="PROSITE" id="PS50868"/>
    </source>
</evidence>
<dbReference type="InterPro" id="IPR013506">
    <property type="entry name" value="Topo_IIA_bsu_dom2"/>
</dbReference>
<evidence type="ECO:0000256" key="21">
    <source>
        <dbReference type="SAM" id="MobiDB-lite"/>
    </source>
</evidence>
<dbReference type="GO" id="GO:0000819">
    <property type="term" value="P:sister chromatid segregation"/>
    <property type="evidence" value="ECO:0000318"/>
    <property type="project" value="GO_Central"/>
</dbReference>
<dbReference type="GO" id="GO:0005694">
    <property type="term" value="C:chromosome"/>
    <property type="evidence" value="ECO:0007669"/>
    <property type="project" value="UniProtKB-SubCell"/>
</dbReference>
<dbReference type="InterPro" id="IPR003616">
    <property type="entry name" value="Post-SET_dom"/>
</dbReference>
<dbReference type="Gene3D" id="3.30.1490.30">
    <property type="match status" value="1"/>
</dbReference>
<evidence type="ECO:0000256" key="5">
    <source>
        <dbReference type="ARBA" id="ARBA00011080"/>
    </source>
</evidence>
<name>A0A2A6CIK8_PRIPA</name>
<keyword evidence="17 20" id="KW-0238">DNA-binding</keyword>
<dbReference type="InterPro" id="IPR001154">
    <property type="entry name" value="TopoII_euk"/>
</dbReference>
<dbReference type="GO" id="GO:0000712">
    <property type="term" value="P:resolution of meiotic recombination intermediates"/>
    <property type="evidence" value="ECO:0000318"/>
    <property type="project" value="GO_Central"/>
</dbReference>
<feature type="compositionally biased region" description="Acidic residues" evidence="21">
    <location>
        <begin position="1199"/>
        <end position="1221"/>
    </location>
</feature>
<dbReference type="PROSITE" id="PS50982">
    <property type="entry name" value="MBD"/>
    <property type="match status" value="1"/>
</dbReference>
<dbReference type="GO" id="GO:0003677">
    <property type="term" value="F:DNA binding"/>
    <property type="evidence" value="ECO:0007669"/>
    <property type="project" value="UniProtKB-UniRule"/>
</dbReference>
<evidence type="ECO:0000259" key="22">
    <source>
        <dbReference type="PROSITE" id="PS50280"/>
    </source>
</evidence>
<dbReference type="Pfam" id="PF00521">
    <property type="entry name" value="DNA_topoisoIV"/>
    <property type="match status" value="1"/>
</dbReference>
<dbReference type="SMART" id="SM00317">
    <property type="entry name" value="SET"/>
    <property type="match status" value="1"/>
</dbReference>
<accession>A0A8R1UB18</accession>
<evidence type="ECO:0000256" key="15">
    <source>
        <dbReference type="ARBA" id="ARBA00022842"/>
    </source>
</evidence>
<keyword evidence="10" id="KW-0808">Transferase</keyword>
<comment type="catalytic activity">
    <reaction evidence="1 20">
        <text>ATP-dependent breakage, passage and rejoining of double-stranded DNA.</text>
        <dbReference type="EC" id="5.6.2.2"/>
    </reaction>
</comment>
<evidence type="ECO:0000256" key="18">
    <source>
        <dbReference type="ARBA" id="ARBA00023235"/>
    </source>
</evidence>
<dbReference type="SUPFAM" id="SSF54211">
    <property type="entry name" value="Ribosomal protein S5 domain 2-like"/>
    <property type="match status" value="1"/>
</dbReference>
<evidence type="ECO:0000256" key="10">
    <source>
        <dbReference type="ARBA" id="ARBA00022679"/>
    </source>
</evidence>
<dbReference type="Pfam" id="PF00856">
    <property type="entry name" value="SET"/>
    <property type="match status" value="1"/>
</dbReference>
<dbReference type="SMART" id="SM00433">
    <property type="entry name" value="TOP2c"/>
    <property type="match status" value="1"/>
</dbReference>
<dbReference type="Proteomes" id="UP000005239">
    <property type="component" value="Unassembled WGS sequence"/>
</dbReference>
<dbReference type="PROSITE" id="PS52040">
    <property type="entry name" value="TOPO_IIA"/>
    <property type="match status" value="1"/>
</dbReference>
<keyword evidence="18 20" id="KW-0413">Isomerase</keyword>
<dbReference type="FunFam" id="3.30.565.10:FF:000092">
    <property type="entry name" value="DNA topoisomerase 2"/>
    <property type="match status" value="1"/>
</dbReference>
<dbReference type="Gene3D" id="3.30.1360.40">
    <property type="match status" value="1"/>
</dbReference>
<gene>
    <name evidence="28" type="primary">WBGene00103988</name>
</gene>
<feature type="domain" description="Toprim" evidence="25">
    <location>
        <begin position="1850"/>
        <end position="1967"/>
    </location>
</feature>
<evidence type="ECO:0000256" key="6">
    <source>
        <dbReference type="ARBA" id="ARBA00012895"/>
    </source>
</evidence>
<evidence type="ECO:0000256" key="9">
    <source>
        <dbReference type="ARBA" id="ARBA00022603"/>
    </source>
</evidence>
<keyword evidence="13" id="KW-0547">Nucleotide-binding</keyword>
<dbReference type="PROSITE" id="PS50867">
    <property type="entry name" value="PRE_SET"/>
    <property type="match status" value="1"/>
</dbReference>
<keyword evidence="9" id="KW-0489">Methyltransferase</keyword>
<feature type="domain" description="SET" evidence="22">
    <location>
        <begin position="1044"/>
        <end position="1368"/>
    </location>
</feature>
<evidence type="ECO:0000256" key="4">
    <source>
        <dbReference type="ARBA" id="ARBA00004286"/>
    </source>
</evidence>
<dbReference type="InterPro" id="IPR016177">
    <property type="entry name" value="DNA-bd_dom_sf"/>
</dbReference>
<reference evidence="28" key="2">
    <citation type="submission" date="2022-06" db="UniProtKB">
        <authorList>
            <consortium name="EnsemblMetazoa"/>
        </authorList>
    </citation>
    <scope>IDENTIFICATION</scope>
    <source>
        <strain evidence="28">PS312</strain>
    </source>
</reference>
<keyword evidence="29" id="KW-1185">Reference proteome</keyword>
<dbReference type="Pfam" id="PF01429">
    <property type="entry name" value="MBD"/>
    <property type="match status" value="1"/>
</dbReference>
<dbReference type="Gene3D" id="3.30.230.10">
    <property type="match status" value="1"/>
</dbReference>
<evidence type="ECO:0000256" key="3">
    <source>
        <dbReference type="ARBA" id="ARBA00001946"/>
    </source>
</evidence>
<dbReference type="SUPFAM" id="SSF82199">
    <property type="entry name" value="SET domain"/>
    <property type="match status" value="1"/>
</dbReference>
<feature type="compositionally biased region" description="Basic and acidic residues" evidence="21">
    <location>
        <begin position="50"/>
        <end position="70"/>
    </location>
</feature>
<evidence type="ECO:0000256" key="1">
    <source>
        <dbReference type="ARBA" id="ARBA00000185"/>
    </source>
</evidence>
<comment type="cofactor">
    <cofactor evidence="2">
        <name>Ca(2+)</name>
        <dbReference type="ChEBI" id="CHEBI:29108"/>
    </cofactor>
</comment>
<dbReference type="InterPro" id="IPR014721">
    <property type="entry name" value="Ribsml_uS5_D2-typ_fold_subgr"/>
</dbReference>
<proteinExistence type="inferred from homology"/>
<sequence length="3340" mass="379436">MGKMSAEDPLDPKSSEPKLSPLASDDVELVLEDEVVECGQPVTDPAGMSPKDDGRVKEEEGRDEESKPELHMSALKGEVKDEEEDLKDVKIGVKKEEVKEEDDDDDFLEIIEETEEEGREAFFRKMDERKKLADKFFDKESATSVAKLSPDMRTQMCRYAAAVFEWICCMPTPDLLAIIPCFADIETPFPVTASVKRALVRRELGVRVADVWRQTKSTVKLANHFKLVENVALLSLLDYSFANSATYEMDVLPLLKHFHIDRVDYHALSKFVFEYSGEMKKWKHPEEMILHTLLTPIATAILLTMLNAECVRAAPLDIPWESIKRDFTVLKKEDLDAYDDAIREALEVMGLEEPMKKARQDAEIFRRNMENNIEGMRAQEAKIREQMKFDKAVMGELKEKYNIVKARRAEEIEDIVPYDFEHQGEALAKDEEAMDADVRRLMGLSIFSKPYLEKADLKMEKGAKCWARRKIDALEPFEEAVFGEIDDEMPEYATVFFTSAPEQQVCLSLENLALGRPMSEMMAAVSEGVRVAAVTRHPLFPEKDALYSGTIISKYYTATAEYAVVFDDFFDDYVKIDKIYALMQQPFDANSGNFNRRFSYRLMSPNAAAPAPSKERRIFMMLYMAKYPEWNVMKMSERIGKNVSCYNREGVSQVAQVLEQDRLMVYLRFGDTQSFDTEQCLEFPCTKHKHHDEKMYRGNPRLKPMRTGCSFDKVLSIQTTFPSWNQSEMAKAMLDELNKSSKGSSKGRHARAHRTQGVMFEPAVPTDSHKSGTGVKGAQKVELMVPPENLTTKKDIAVEVLRHITPGVFFTVEDPEYRDSSYHEQCTHDCLKGMDLVDERILKDNQYSPYYVPITCGWRRHRQIFSFTCTNSKQQNTGMIFYRAPCGRPFYRMGEVAAFLKETGSELTVDLFTFSFDIDEAAYVVFDRKFLRLEDISGGSEGRPISVVNELDEDDEIPFIYRARRYPINERILLTGKEYCSGCDCTDDCSDWTKCACQRMTHREGYSNRLLFERVSSGIYECNENCGCSRKRCMNRVVQNDMKVPMQMMKTHAMGWGVRALCDIPHGTYISCYHGAVLSDDIGELNAEGDEYYADLDFYNLAEQEKGNSGAYDHIDCGVYCDDPGARDLTEKEIAAIENDDPVTKFRKEVNDEKIIRKKEDRRLRAEKRSLEAAARAAREAENGANGAARAAVVNDVEMREEDVDEGLEEDGGDTEGEDVVDDRVGEGVGEGDSVDSTQDDEEESEKSKSPSPSEERKKEEKEKKAQLMEKGIKYKEAVESRFLLPMRDEDKEMNQLDLYFELAGQAHLFLLDAKAAGNIGRQFNHSCEPNMYTQHIFVDTHDIRLPWVAFFAKRDIKAGEELSWDYGWSVLQDNPRNLKCQCGAETCRGYDSTDSSAGLFAAASTTVSARLSISAAITYRTRPDEYRKLTSEEHVLTRPDTYIGSSTITEEEVWLIEDDRFTRRKASFCPGLIKIVDEILVNAADNKQRDEEMAEIWVEIDQSTGEISVWNDGRGLPIRPIEEGGSLIPSLVFGCLYTSSNYDDDQERTVGGRNGFGAKLANLYSTRFRVRTAEKESGRMFEQTWYGNMTTHDEPTITNQEGTARDFTEVRFTPDYRRFEMEETGLTPDTLALLRRRLHDLAATVKGVRISLNGERIEMDGLREYAQRCVDSGDEGRTIFYDYPTKRWEVAIGLRSSVEDEEGRTYDECSFVNNCATTKGGSHVDHVRDRCLAVLRPWVEKRLERTVKPKQIRRRLSLFVNALIVNPTFNSQLKEQLLTSATKFGSEYTPNARELRKWAEQVKLDELIREDLSETKRSTPSRRSSSQLLLDVNKLEDAALAGGKSSSSCSLLLTEGDSAKALAVSGLQVVGRDRFGVYPLRGKLKNVSDLDRKKALAVPEVAALMAILGLVPNEDYGSPEQRAKLRYGRIILLTDQDEDGSHIKGLVMNIFRCLWPSLLRVPFITALETPLIKARKGSATISFYSRREYDEWAGREEDAERWMIKYYKGLGTSTAEEAREYFSDLENRLVHYTWRDGEDDDSIDIAFGRDKSDERKRWIETGERSSTEAETSSRSLSYSNFVHGELRTFAIQDLKVAQLAAHVAHATSYHHGESSLVNAIVNMAQDFVGAANVPLLRGIGQFGTRHAGGADAASARYIYAALSPLSRRLFPAADDGLLTSTVEEGVTAEPVWFCPILPLILLNGAEGIATGWSTTVHPRDPRRLMDTVRRRIEGDEEWRGDELLPYYSGFTGTIERLDEGRIRCEGRIREMESEERRRRGAKCMRLLIDELPVGVWTAAYKQRVLAPMIKEGDVRSIREAHSDERVRFELELSAEMTARVEKRPHSLPRLFRLNSTFTKGNMVLFNAAGRLMTYASIDPIMEEHFSVRRELYGRRLRVEEEKAEERLDRIRNEHLFVSAFLDGRLDGASNEERRSRAMVIGCRADLIDDLLNLPLSRLNREECGRLEEEWSEIKLVDYYIARGRMDEMVEVVEEEVIDDDDAIYEYYDEDGEYEEYVIEDDQATQRQPPPTDTVIVKVNPDTVDPMKRKFRVAPADITDGLFAAFCRKVMSPQHELASRQLNDKLDSIYHSGDWAVAYNLPDRFLGDLDLAMIHLPTSKYHVKKADRDRLLGAVMAKHQNARNPIGIALQEIQKTYIGLPPIGQLRNLLSLELRKIFPLASDSVNPMPTYRKLAKRATGWKAGYRPKKMRTQEGEGGEDVGEKGNEADELRSLVITPIDDDMYDHLAEVIASGQRQPEMEYSWPMPVKALLAKGALVAEQCDHTNVDLEEVIRAGWLIRERATGRIVPRKSDVDRIWHRVHRKMERVNSLAQIMAYVDAKFVGISSAEQRRLARTDDVFKGDRVQFPPSHAVIGRRPMQYVQIDILEHPSSFDEFAPEEEDVESALLLVDLHSQYAFCKPLLDPSDSSIELMRFLLDCFTLFGPPEGFVVGSDKNWEWIRQTMVSVESHYKVDIKCIGMAKEHACGRAISADAARKTDGDAGFRWLEMLDGAALEWNQRPCKLLDCALSPFEVMFGRPAWRDCGSNCSSRLPPWIDPLPIASSSGRKGGGREEEAVGPSRETERLPLKKRIERVIGSLQSRDAVMDGDRVVDPGTGMKYEIGDRVYVRNMYYVEGKGAGDGRKGRGAAVGGGRNEEKRYLRGCVVQEDSAHPEFFYRVTFDPHLAMQGEEWPTVEHDNRGEMSTAWFSPWDLAPSSFDMQCRRTTDPPKEVSDAYCKCGVAHCDMIVDEECVKGRGASCCAKHDEGPCTAHKSVRRRCGKRRKEEREVVRVSRSLAEETTPVEEDSGDRRYLLKDGGLVLINTIGGKMDLPLPDDILQE</sequence>
<dbReference type="InterPro" id="IPR001241">
    <property type="entry name" value="Topo_IIA"/>
</dbReference>
<dbReference type="Gene3D" id="3.90.199.10">
    <property type="entry name" value="Topoisomerase II, domain 5"/>
    <property type="match status" value="1"/>
</dbReference>
<dbReference type="Pfam" id="PF05033">
    <property type="entry name" value="Pre-SET"/>
    <property type="match status" value="1"/>
</dbReference>
<feature type="compositionally biased region" description="Basic and acidic residues" evidence="21">
    <location>
        <begin position="3070"/>
        <end position="3083"/>
    </location>
</feature>
<dbReference type="InterPro" id="IPR013759">
    <property type="entry name" value="Topo_IIA_B_C"/>
</dbReference>
<dbReference type="SUPFAM" id="SSF55874">
    <property type="entry name" value="ATPase domain of HSP90 chaperone/DNA topoisomerase II/histidine kinase"/>
    <property type="match status" value="1"/>
</dbReference>
<dbReference type="PROSITE" id="PS50880">
    <property type="entry name" value="TOPRIM"/>
    <property type="match status" value="1"/>
</dbReference>
<evidence type="ECO:0000259" key="23">
    <source>
        <dbReference type="PROSITE" id="PS50867"/>
    </source>
</evidence>
<dbReference type="PROSITE" id="PS00177">
    <property type="entry name" value="TOPOISOMERASE_II"/>
    <property type="match status" value="1"/>
</dbReference>
<dbReference type="Gene3D" id="2.170.270.10">
    <property type="entry name" value="SET domain"/>
    <property type="match status" value="2"/>
</dbReference>
<dbReference type="Gene3D" id="3.30.565.10">
    <property type="entry name" value="Histidine kinase-like ATPase, C-terminal domain"/>
    <property type="match status" value="1"/>
</dbReference>
<comment type="cofactor">
    <cofactor evidence="3">
        <name>Mg(2+)</name>
        <dbReference type="ChEBI" id="CHEBI:18420"/>
    </cofactor>
</comment>
<dbReference type="InterPro" id="IPR020568">
    <property type="entry name" value="Ribosomal_Su5_D2-typ_SF"/>
</dbReference>
<evidence type="ECO:0000256" key="11">
    <source>
        <dbReference type="ARBA" id="ARBA00022691"/>
    </source>
</evidence>
<evidence type="ECO:0000259" key="27">
    <source>
        <dbReference type="PROSITE" id="PS52040"/>
    </source>
</evidence>
<dbReference type="InterPro" id="IPR036890">
    <property type="entry name" value="HATPase_C_sf"/>
</dbReference>
<dbReference type="InterPro" id="IPR013760">
    <property type="entry name" value="Topo_IIA-like_dom_sf"/>
</dbReference>
<evidence type="ECO:0000256" key="19">
    <source>
        <dbReference type="ARBA" id="ARBA00031138"/>
    </source>
</evidence>
<dbReference type="PANTHER" id="PTHR10169">
    <property type="entry name" value="DNA TOPOISOMERASE/GYRASE"/>
    <property type="match status" value="1"/>
</dbReference>
<dbReference type="PROSITE" id="PS50868">
    <property type="entry name" value="POST_SET"/>
    <property type="match status" value="1"/>
</dbReference>
<evidence type="ECO:0000256" key="2">
    <source>
        <dbReference type="ARBA" id="ARBA00001913"/>
    </source>
</evidence>
<feature type="domain" description="MBD" evidence="26">
    <location>
        <begin position="844"/>
        <end position="921"/>
    </location>
</feature>
<evidence type="ECO:0000256" key="16">
    <source>
        <dbReference type="ARBA" id="ARBA00023029"/>
    </source>
</evidence>
<dbReference type="GO" id="GO:0005634">
    <property type="term" value="C:nucleus"/>
    <property type="evidence" value="ECO:0000318"/>
    <property type="project" value="GO_Central"/>
</dbReference>